<comment type="caution">
    <text evidence="1">The sequence shown here is derived from an EMBL/GenBank/DDBJ whole genome shotgun (WGS) entry which is preliminary data.</text>
</comment>
<dbReference type="Proteomes" id="UP001185659">
    <property type="component" value="Unassembled WGS sequence"/>
</dbReference>
<dbReference type="InterPro" id="IPR042257">
    <property type="entry name" value="DGOK_C"/>
</dbReference>
<dbReference type="InterPro" id="IPR007729">
    <property type="entry name" value="DGOK"/>
</dbReference>
<gene>
    <name evidence="1" type="ORF">R2G56_11105</name>
</gene>
<dbReference type="Gene3D" id="3.30.420.310">
    <property type="entry name" value="2-keto-3-deoxy-galactonokinase, C-terminal domain"/>
    <property type="match status" value="1"/>
</dbReference>
<reference evidence="1 2" key="1">
    <citation type="submission" date="2023-10" db="EMBL/GenBank/DDBJ databases">
        <authorList>
            <person name="Venkata Ramana C."/>
            <person name="Sasikala C."/>
            <person name="Dhurka M."/>
        </authorList>
    </citation>
    <scope>NUCLEOTIDE SEQUENCE [LARGE SCALE GENOMIC DNA]</scope>
    <source>
        <strain evidence="1 2">KCTC 32151</strain>
    </source>
</reference>
<evidence type="ECO:0000313" key="2">
    <source>
        <dbReference type="Proteomes" id="UP001185659"/>
    </source>
</evidence>
<dbReference type="SUPFAM" id="SSF53067">
    <property type="entry name" value="Actin-like ATPase domain"/>
    <property type="match status" value="1"/>
</dbReference>
<dbReference type="InterPro" id="IPR042258">
    <property type="entry name" value="DGOK_N"/>
</dbReference>
<name>A0ABU4AKU9_9HYPH</name>
<accession>A0ABU4AKU9</accession>
<dbReference type="InterPro" id="IPR043129">
    <property type="entry name" value="ATPase_NBD"/>
</dbReference>
<dbReference type="RefSeq" id="WP_317561322.1">
    <property type="nucleotide sequence ID" value="NZ_JAWLIP010000004.1"/>
</dbReference>
<proteinExistence type="predicted"/>
<dbReference type="EMBL" id="JAWLIP010000004">
    <property type="protein sequence ID" value="MDV6226834.1"/>
    <property type="molecule type" value="Genomic_DNA"/>
</dbReference>
<dbReference type="Pfam" id="PF05035">
    <property type="entry name" value="DGOK"/>
    <property type="match status" value="1"/>
</dbReference>
<dbReference type="CDD" id="cd24012">
    <property type="entry name" value="ASKHA_NBD_KDGal-kinase"/>
    <property type="match status" value="1"/>
</dbReference>
<evidence type="ECO:0000313" key="1">
    <source>
        <dbReference type="EMBL" id="MDV6226834.1"/>
    </source>
</evidence>
<sequence>MTQTLAPFCAAVDWGTSSFRLWLLDEAGAVLAESRGGEGMMHCASGAGFQPVLDAHLAKAGAPADLPVVICGMAGARQGWLEAPYVPAPAALSELPLNAVSIADATADIRILPGISLNDASSPNVMRGEETQLLGTVEALGSALVCMPGTHSKWVRVEAGAVTRFSTFMTGELFSVLTRHAILQHAVDAESVVKSDDAAFLAALERAIAQPDASLSGLFGVRAAQLLGYEPRDDGAAHLSGLLIGGEVAAARSLYGADSAVTLIASGGVSALYETALARAGFTVTLIDAEAASRNGLYRSARQIWDVK</sequence>
<organism evidence="1 2">
    <name type="scientific">Nitratireductor aquimarinus</name>
    <dbReference type="NCBI Taxonomy" id="889300"/>
    <lineage>
        <taxon>Bacteria</taxon>
        <taxon>Pseudomonadati</taxon>
        <taxon>Pseudomonadota</taxon>
        <taxon>Alphaproteobacteria</taxon>
        <taxon>Hyphomicrobiales</taxon>
        <taxon>Phyllobacteriaceae</taxon>
        <taxon>Nitratireductor</taxon>
    </lineage>
</organism>
<protein>
    <submittedName>
        <fullName evidence="1">2-dehydro-3-deoxygalactonokinase</fullName>
    </submittedName>
</protein>
<dbReference type="Gene3D" id="3.30.420.300">
    <property type="entry name" value="2-keto-3-deoxy-galactonokinase, substrate binding domain"/>
    <property type="match status" value="1"/>
</dbReference>
<keyword evidence="2" id="KW-1185">Reference proteome</keyword>